<organism evidence="11 12">
    <name type="scientific">Maudiozyma exigua</name>
    <name type="common">Yeast</name>
    <name type="synonym">Kazachstania exigua</name>
    <dbReference type="NCBI Taxonomy" id="34358"/>
    <lineage>
        <taxon>Eukaryota</taxon>
        <taxon>Fungi</taxon>
        <taxon>Dikarya</taxon>
        <taxon>Ascomycota</taxon>
        <taxon>Saccharomycotina</taxon>
        <taxon>Saccharomycetes</taxon>
        <taxon>Saccharomycetales</taxon>
        <taxon>Saccharomycetaceae</taxon>
        <taxon>Maudiozyma</taxon>
    </lineage>
</organism>
<name>A0A9P6WAM8_MAUEX</name>
<evidence type="ECO:0000256" key="2">
    <source>
        <dbReference type="ARBA" id="ARBA00007715"/>
    </source>
</evidence>
<keyword evidence="12" id="KW-1185">Reference proteome</keyword>
<comment type="subcellular location">
    <subcellularLocation>
        <location evidence="1">Endoplasmic reticulum membrane</location>
        <topology evidence="1">Multi-pass membrane protein</topology>
    </subcellularLocation>
</comment>
<dbReference type="InterPro" id="IPR009445">
    <property type="entry name" value="TMEM85/Emc4"/>
</dbReference>
<keyword evidence="5" id="KW-0256">Endoplasmic reticulum</keyword>
<protein>
    <recommendedName>
        <fullName evidence="3 8">ER membrane protein complex subunit 4</fullName>
    </recommendedName>
</protein>
<dbReference type="Proteomes" id="UP000750334">
    <property type="component" value="Unassembled WGS sequence"/>
</dbReference>
<keyword evidence="6 10" id="KW-1133">Transmembrane helix</keyword>
<evidence type="ECO:0000256" key="8">
    <source>
        <dbReference type="PIRNR" id="PIRNR017207"/>
    </source>
</evidence>
<feature type="transmembrane region" description="Helical" evidence="10">
    <location>
        <begin position="127"/>
        <end position="149"/>
    </location>
</feature>
<feature type="region of interest" description="Disordered" evidence="9">
    <location>
        <begin position="24"/>
        <end position="47"/>
    </location>
</feature>
<comment type="similarity">
    <text evidence="2 8">Belongs to the EMC4 family.</text>
</comment>
<comment type="caution">
    <text evidence="11">The sequence shown here is derived from an EMBL/GenBank/DDBJ whole genome shotgun (WGS) entry which is preliminary data.</text>
</comment>
<evidence type="ECO:0000313" key="12">
    <source>
        <dbReference type="Proteomes" id="UP000750334"/>
    </source>
</evidence>
<dbReference type="AlphaFoldDB" id="A0A9P6WAM8"/>
<accession>A0A9P6WAM8</accession>
<proteinExistence type="inferred from homology"/>
<dbReference type="OrthoDB" id="369569at2759"/>
<sequence>MSVQMEDWVQNLCNPNFAKSIKPQTKKDTLYPPGYTPTDKNDEKSTANLSHARPAVDLDALQVQKAWQIALQPLKSLPMNFFMSYMSGTSLQIIPIVAALMLLSGPIKAIFSVKQAFKPVLGNPRTSSTITGAILLYIIGQCALMYIGIRKLNQMGLIPNTKSDWLAWEPQVNYNGGLKSVVV</sequence>
<keyword evidence="7 8" id="KW-0472">Membrane</keyword>
<dbReference type="PANTHER" id="PTHR19315">
    <property type="entry name" value="ER MEMBRANE PROTEIN COMPLEX SUBUNIT 4"/>
    <property type="match status" value="1"/>
</dbReference>
<evidence type="ECO:0000256" key="9">
    <source>
        <dbReference type="SAM" id="MobiDB-lite"/>
    </source>
</evidence>
<evidence type="ECO:0000313" key="11">
    <source>
        <dbReference type="EMBL" id="KAG0668376.1"/>
    </source>
</evidence>
<dbReference type="EMBL" id="PUHR01000069">
    <property type="protein sequence ID" value="KAG0668376.1"/>
    <property type="molecule type" value="Genomic_DNA"/>
</dbReference>
<evidence type="ECO:0000256" key="4">
    <source>
        <dbReference type="ARBA" id="ARBA00022692"/>
    </source>
</evidence>
<dbReference type="GO" id="GO:0005789">
    <property type="term" value="C:endoplasmic reticulum membrane"/>
    <property type="evidence" value="ECO:0007669"/>
    <property type="project" value="UniProtKB-SubCell"/>
</dbReference>
<dbReference type="PIRSF" id="PIRSF017207">
    <property type="entry name" value="UCP017207_TM-p85"/>
    <property type="match status" value="1"/>
</dbReference>
<reference evidence="11 12" key="1">
    <citation type="submission" date="2020-11" db="EMBL/GenBank/DDBJ databases">
        <title>Kefir isolates.</title>
        <authorList>
            <person name="Marcisauskas S."/>
            <person name="Kim Y."/>
            <person name="Blasche S."/>
        </authorList>
    </citation>
    <scope>NUCLEOTIDE SEQUENCE [LARGE SCALE GENOMIC DNA]</scope>
    <source>
        <strain evidence="11 12">OG2</strain>
    </source>
</reference>
<evidence type="ECO:0000256" key="6">
    <source>
        <dbReference type="ARBA" id="ARBA00022989"/>
    </source>
</evidence>
<evidence type="ECO:0000256" key="7">
    <source>
        <dbReference type="ARBA" id="ARBA00023136"/>
    </source>
</evidence>
<feature type="transmembrane region" description="Helical" evidence="10">
    <location>
        <begin position="82"/>
        <end position="107"/>
    </location>
</feature>
<evidence type="ECO:0000256" key="1">
    <source>
        <dbReference type="ARBA" id="ARBA00004477"/>
    </source>
</evidence>
<evidence type="ECO:0000256" key="10">
    <source>
        <dbReference type="SAM" id="Phobius"/>
    </source>
</evidence>
<gene>
    <name evidence="11" type="ORF">C6P45_004728</name>
</gene>
<evidence type="ECO:0000256" key="3">
    <source>
        <dbReference type="ARBA" id="ARBA00020820"/>
    </source>
</evidence>
<evidence type="ECO:0000256" key="5">
    <source>
        <dbReference type="ARBA" id="ARBA00022824"/>
    </source>
</evidence>
<keyword evidence="4 10" id="KW-0812">Transmembrane</keyword>
<dbReference type="Pfam" id="PF06417">
    <property type="entry name" value="EMC4"/>
    <property type="match status" value="1"/>
</dbReference>